<protein>
    <submittedName>
        <fullName evidence="3">PEP-CTERM sorting domain-containing protein</fullName>
    </submittedName>
</protein>
<evidence type="ECO:0000313" key="3">
    <source>
        <dbReference type="EMBL" id="MDQ4625199.1"/>
    </source>
</evidence>
<accession>A0ABU0XNW3</accession>
<dbReference type="EMBL" id="JAVFKP010000001">
    <property type="protein sequence ID" value="MDQ4625199.1"/>
    <property type="molecule type" value="Genomic_DNA"/>
</dbReference>
<gene>
    <name evidence="3" type="ORF">RB624_04770</name>
</gene>
<evidence type="ECO:0000313" key="4">
    <source>
        <dbReference type="Proteomes" id="UP001237592"/>
    </source>
</evidence>
<evidence type="ECO:0000256" key="1">
    <source>
        <dbReference type="SAM" id="SignalP"/>
    </source>
</evidence>
<feature type="domain" description="Ice-binding protein C-terminal" evidence="2">
    <location>
        <begin position="164"/>
        <end position="186"/>
    </location>
</feature>
<sequence>MLRNAVLACALAAATTTALAAPATPYLINFSYTGFYDDLNGGAWNPDLRLEGSFNVNNANGDNIITKNEAYNLVFNGQNYYHDCNNGNIYMRCGVNVLEYSAEGGLKISAYFAGSYPDTIDFGTLKTGDSFAYTYYHPFDPGSNSIRVRWSPDTRLTISPVLVPVPEPETYAMLMLGLAGIAWMRRRRRAI</sequence>
<dbReference type="Pfam" id="PF07589">
    <property type="entry name" value="PEP-CTERM"/>
    <property type="match status" value="1"/>
</dbReference>
<evidence type="ECO:0000259" key="2">
    <source>
        <dbReference type="Pfam" id="PF07589"/>
    </source>
</evidence>
<feature type="signal peptide" evidence="1">
    <location>
        <begin position="1"/>
        <end position="20"/>
    </location>
</feature>
<reference evidence="3 4" key="1">
    <citation type="submission" date="2023-08" db="EMBL/GenBank/DDBJ databases">
        <title>Draft genome sequence of Janthinobacterium lividum.</title>
        <authorList>
            <person name="Chun B.H."/>
            <person name="Lee Y."/>
        </authorList>
    </citation>
    <scope>NUCLEOTIDE SEQUENCE [LARGE SCALE GENOMIC DNA]</scope>
    <source>
        <strain evidence="3 4">AMJK</strain>
    </source>
</reference>
<comment type="caution">
    <text evidence="3">The sequence shown here is derived from an EMBL/GenBank/DDBJ whole genome shotgun (WGS) entry which is preliminary data.</text>
</comment>
<dbReference type="NCBIfam" id="TIGR02595">
    <property type="entry name" value="PEP_CTERM"/>
    <property type="match status" value="1"/>
</dbReference>
<keyword evidence="4" id="KW-1185">Reference proteome</keyword>
<name>A0ABU0XNW3_9BURK</name>
<keyword evidence="1" id="KW-0732">Signal</keyword>
<dbReference type="InterPro" id="IPR013424">
    <property type="entry name" value="Ice-binding_C"/>
</dbReference>
<proteinExistence type="predicted"/>
<feature type="chain" id="PRO_5045212449" evidence="1">
    <location>
        <begin position="21"/>
        <end position="191"/>
    </location>
</feature>
<organism evidence="3 4">
    <name type="scientific">Janthinobacterium lividum</name>
    <dbReference type="NCBI Taxonomy" id="29581"/>
    <lineage>
        <taxon>Bacteria</taxon>
        <taxon>Pseudomonadati</taxon>
        <taxon>Pseudomonadota</taxon>
        <taxon>Betaproteobacteria</taxon>
        <taxon>Burkholderiales</taxon>
        <taxon>Oxalobacteraceae</taxon>
        <taxon>Janthinobacterium</taxon>
    </lineage>
</organism>
<dbReference type="Proteomes" id="UP001237592">
    <property type="component" value="Unassembled WGS sequence"/>
</dbReference>
<dbReference type="RefSeq" id="WP_307778479.1">
    <property type="nucleotide sequence ID" value="NZ_JAVFKP010000001.1"/>
</dbReference>